<dbReference type="RefSeq" id="WP_230740020.1">
    <property type="nucleotide sequence ID" value="NZ_JAJNDB010000009.1"/>
</dbReference>
<evidence type="ECO:0000259" key="3">
    <source>
        <dbReference type="PROSITE" id="PS50008"/>
    </source>
</evidence>
<proteinExistence type="predicted"/>
<dbReference type="EMBL" id="JAJNDB010000009">
    <property type="protein sequence ID" value="MCD2197735.1"/>
    <property type="molecule type" value="Genomic_DNA"/>
</dbReference>
<keyword evidence="2" id="KW-1133">Transmembrane helix</keyword>
<comment type="caution">
    <text evidence="4">The sequence shown here is derived from an EMBL/GenBank/DDBJ whole genome shotgun (WGS) entry which is preliminary data.</text>
</comment>
<dbReference type="InterPro" id="IPR001711">
    <property type="entry name" value="PLipase_C_Pinositol-sp_Y"/>
</dbReference>
<evidence type="ECO:0000256" key="2">
    <source>
        <dbReference type="SAM" id="Phobius"/>
    </source>
</evidence>
<feature type="transmembrane region" description="Helical" evidence="2">
    <location>
        <begin position="33"/>
        <end position="53"/>
    </location>
</feature>
<dbReference type="PROSITE" id="PS50008">
    <property type="entry name" value="PIPLC_Y_DOMAIN"/>
    <property type="match status" value="1"/>
</dbReference>
<reference evidence="4 5" key="1">
    <citation type="submission" date="2021-11" db="EMBL/GenBank/DDBJ databases">
        <title>Draft genome sequence of Actinomycetospora sp. SF1 isolated from the rhizosphere soil.</title>
        <authorList>
            <person name="Duangmal K."/>
            <person name="Chantavorakit T."/>
        </authorList>
    </citation>
    <scope>NUCLEOTIDE SEQUENCE [LARGE SCALE GENOMIC DNA]</scope>
    <source>
        <strain evidence="4 5">TBRC 5722</strain>
    </source>
</reference>
<organism evidence="4 5">
    <name type="scientific">Actinomycetospora endophytica</name>
    <dbReference type="NCBI Taxonomy" id="2291215"/>
    <lineage>
        <taxon>Bacteria</taxon>
        <taxon>Bacillati</taxon>
        <taxon>Actinomycetota</taxon>
        <taxon>Actinomycetes</taxon>
        <taxon>Pseudonocardiales</taxon>
        <taxon>Pseudonocardiaceae</taxon>
        <taxon>Actinomycetospora</taxon>
    </lineage>
</organism>
<evidence type="ECO:0000313" key="5">
    <source>
        <dbReference type="Proteomes" id="UP001199469"/>
    </source>
</evidence>
<protein>
    <recommendedName>
        <fullName evidence="3">PI-PLC Y-box domain-containing protein</fullName>
    </recommendedName>
</protein>
<name>A0ABS8PJQ1_9PSEU</name>
<dbReference type="Proteomes" id="UP001199469">
    <property type="component" value="Unassembled WGS sequence"/>
</dbReference>
<dbReference type="Gene3D" id="2.50.20.10">
    <property type="entry name" value="Lipoprotein localisation LolA/LolB/LppX"/>
    <property type="match status" value="1"/>
</dbReference>
<evidence type="ECO:0000256" key="1">
    <source>
        <dbReference type="SAM" id="MobiDB-lite"/>
    </source>
</evidence>
<evidence type="ECO:0000313" key="4">
    <source>
        <dbReference type="EMBL" id="MCD2197735.1"/>
    </source>
</evidence>
<keyword evidence="2" id="KW-0812">Transmembrane</keyword>
<feature type="region of interest" description="Disordered" evidence="1">
    <location>
        <begin position="1"/>
        <end position="25"/>
    </location>
</feature>
<feature type="domain" description="PI-PLC Y-box" evidence="3">
    <location>
        <begin position="66"/>
        <end position="151"/>
    </location>
</feature>
<keyword evidence="2" id="KW-0472">Membrane</keyword>
<sequence length="409" mass="42327">MTALLDRLRDGGPAGSTSPGGPPPIAAVRRRRWAVAVGVLALVVAIPVVISSWPVSPATTLSPAQLRDRVTASSDVPWSGYAEASGGLNLPDVSQFSDVTTLLSGTSRLRVWYAAPDESRVDQLYPTGERSRYTTPNGQAVWDYGAQLLTLVRRDPVVRLPRPDDLPPPELARRLLSGTAPDDAVSPLPARRLAGVDAAGFRVTVADPRTTVGAVDVWADPVSGLPVGVEVRTKDTAGRLADGPVVVSTMLDLDQSSPDPAVLQPHAGPGAGTTRSPTSDLFGILGRGSPAAVPGRVDGVDREPPERRFSAIGKYGTSLSQLVVVPLPSDLATSLLSNISRGGSAARTIAVDQQPTARGQTASTQAGALSSSLLQLAVVRVGDRAWAIGGLVPDAVLDRAVSDVAGSAT</sequence>
<feature type="compositionally biased region" description="Basic and acidic residues" evidence="1">
    <location>
        <begin position="1"/>
        <end position="10"/>
    </location>
</feature>
<keyword evidence="5" id="KW-1185">Reference proteome</keyword>
<gene>
    <name evidence="4" type="ORF">LQ327_30630</name>
</gene>
<accession>A0ABS8PJQ1</accession>